<evidence type="ECO:0000313" key="3">
    <source>
        <dbReference type="EMBL" id="TCK72865.1"/>
    </source>
</evidence>
<dbReference type="PANTHER" id="PTHR42852:SF13">
    <property type="entry name" value="PROTEIN DIPZ"/>
    <property type="match status" value="1"/>
</dbReference>
<dbReference type="Pfam" id="PF00578">
    <property type="entry name" value="AhpC-TSA"/>
    <property type="match status" value="1"/>
</dbReference>
<evidence type="ECO:0000259" key="2">
    <source>
        <dbReference type="PROSITE" id="PS51352"/>
    </source>
</evidence>
<name>A0A4R1L469_9BACT</name>
<accession>A0A4R1L469</accession>
<dbReference type="GO" id="GO:0016853">
    <property type="term" value="F:isomerase activity"/>
    <property type="evidence" value="ECO:0007669"/>
    <property type="project" value="UniProtKB-KW"/>
</dbReference>
<dbReference type="AlphaFoldDB" id="A0A4R1L469"/>
<dbReference type="PANTHER" id="PTHR42852">
    <property type="entry name" value="THIOL:DISULFIDE INTERCHANGE PROTEIN DSBE"/>
    <property type="match status" value="1"/>
</dbReference>
<dbReference type="InterPro" id="IPR013766">
    <property type="entry name" value="Thioredoxin_domain"/>
</dbReference>
<dbReference type="CDD" id="cd02966">
    <property type="entry name" value="TlpA_like_family"/>
    <property type="match status" value="1"/>
</dbReference>
<dbReference type="SUPFAM" id="SSF52833">
    <property type="entry name" value="Thioredoxin-like"/>
    <property type="match status" value="1"/>
</dbReference>
<evidence type="ECO:0000256" key="1">
    <source>
        <dbReference type="ARBA" id="ARBA00023284"/>
    </source>
</evidence>
<dbReference type="GO" id="GO:0016491">
    <property type="term" value="F:oxidoreductase activity"/>
    <property type="evidence" value="ECO:0007669"/>
    <property type="project" value="InterPro"/>
</dbReference>
<dbReference type="InterPro" id="IPR017937">
    <property type="entry name" value="Thioredoxin_CS"/>
</dbReference>
<reference evidence="3 4" key="1">
    <citation type="submission" date="2019-03" db="EMBL/GenBank/DDBJ databases">
        <title>Genomic Encyclopedia of Type Strains, Phase IV (KMG-IV): sequencing the most valuable type-strain genomes for metagenomic binning, comparative biology and taxonomic classification.</title>
        <authorList>
            <person name="Goeker M."/>
        </authorList>
    </citation>
    <scope>NUCLEOTIDE SEQUENCE [LARGE SCALE GENOMIC DNA]</scope>
    <source>
        <strain evidence="3 4">DSM 103428</strain>
    </source>
</reference>
<dbReference type="GO" id="GO:0016209">
    <property type="term" value="F:antioxidant activity"/>
    <property type="evidence" value="ECO:0007669"/>
    <property type="project" value="InterPro"/>
</dbReference>
<gene>
    <name evidence="3" type="ORF">C7378_2459</name>
</gene>
<dbReference type="InterPro" id="IPR036249">
    <property type="entry name" value="Thioredoxin-like_sf"/>
</dbReference>
<keyword evidence="1" id="KW-0676">Redox-active center</keyword>
<dbReference type="OrthoDB" id="25753at2"/>
<proteinExistence type="predicted"/>
<dbReference type="PROSITE" id="PS51352">
    <property type="entry name" value="THIOREDOXIN_2"/>
    <property type="match status" value="1"/>
</dbReference>
<dbReference type="Proteomes" id="UP000295210">
    <property type="component" value="Unassembled WGS sequence"/>
</dbReference>
<evidence type="ECO:0000313" key="4">
    <source>
        <dbReference type="Proteomes" id="UP000295210"/>
    </source>
</evidence>
<dbReference type="InterPro" id="IPR050553">
    <property type="entry name" value="Thioredoxin_ResA/DsbE_sf"/>
</dbReference>
<keyword evidence="3" id="KW-0413">Isomerase</keyword>
<dbReference type="PROSITE" id="PS00194">
    <property type="entry name" value="THIOREDOXIN_1"/>
    <property type="match status" value="1"/>
</dbReference>
<keyword evidence="4" id="KW-1185">Reference proteome</keyword>
<protein>
    <submittedName>
        <fullName evidence="3">Thiol-disulfide isomerase/thioredoxin</fullName>
    </submittedName>
</protein>
<feature type="domain" description="Thioredoxin" evidence="2">
    <location>
        <begin position="39"/>
        <end position="177"/>
    </location>
</feature>
<organism evidence="3 4">
    <name type="scientific">Acidipila rosea</name>
    <dbReference type="NCBI Taxonomy" id="768535"/>
    <lineage>
        <taxon>Bacteria</taxon>
        <taxon>Pseudomonadati</taxon>
        <taxon>Acidobacteriota</taxon>
        <taxon>Terriglobia</taxon>
        <taxon>Terriglobales</taxon>
        <taxon>Acidobacteriaceae</taxon>
        <taxon>Acidipila</taxon>
    </lineage>
</organism>
<dbReference type="EMBL" id="SMGK01000003">
    <property type="protein sequence ID" value="TCK72865.1"/>
    <property type="molecule type" value="Genomic_DNA"/>
</dbReference>
<comment type="caution">
    <text evidence="3">The sequence shown here is derived from an EMBL/GenBank/DDBJ whole genome shotgun (WGS) entry which is preliminary data.</text>
</comment>
<dbReference type="Gene3D" id="3.40.30.10">
    <property type="entry name" value="Glutaredoxin"/>
    <property type="match status" value="1"/>
</dbReference>
<dbReference type="InterPro" id="IPR000866">
    <property type="entry name" value="AhpC/TSA"/>
</dbReference>
<sequence length="179" mass="20008">MQRNARIEMPRMLLLFLLVSIALFAGSSPLAAQTVPSRAKAHRAAPNFSRMDLRHKKIELTSYRGKVVLLNFWATWCGPCLVEVPTFNEWQNKYGSNQFQVIGISMDDAAPPVISTINKLKLNYPVLMGDEHLGAAYGGILGLPVTFLIDRQGKIRARYQGASDLTRIKGDIETLLHTR</sequence>